<dbReference type="Pfam" id="PF00644">
    <property type="entry name" value="PARP"/>
    <property type="match status" value="1"/>
</dbReference>
<gene>
    <name evidence="5" type="ORF">PCOR1329_LOCUS77008</name>
</gene>
<evidence type="ECO:0000256" key="1">
    <source>
        <dbReference type="RuleBase" id="RU362114"/>
    </source>
</evidence>
<reference evidence="5" key="1">
    <citation type="submission" date="2023-10" db="EMBL/GenBank/DDBJ databases">
        <authorList>
            <person name="Chen Y."/>
            <person name="Shah S."/>
            <person name="Dougan E. K."/>
            <person name="Thang M."/>
            <person name="Chan C."/>
        </authorList>
    </citation>
    <scope>NUCLEOTIDE SEQUENCE [LARGE SCALE GENOMIC DNA]</scope>
</reference>
<dbReference type="InterPro" id="IPR012317">
    <property type="entry name" value="Poly(ADP-ribose)pol_cat_dom"/>
</dbReference>
<dbReference type="EC" id="2.4.2.-" evidence="1"/>
<dbReference type="PROSITE" id="PS51059">
    <property type="entry name" value="PARP_CATALYTIC"/>
    <property type="match status" value="1"/>
</dbReference>
<keyword evidence="1" id="KW-0520">NAD</keyword>
<comment type="caution">
    <text evidence="5">The sequence shown here is derived from an EMBL/GenBank/DDBJ whole genome shotgun (WGS) entry which is preliminary data.</text>
</comment>
<keyword evidence="1" id="KW-0808">Transferase</keyword>
<proteinExistence type="predicted"/>
<dbReference type="PANTHER" id="PTHR45740">
    <property type="entry name" value="POLY [ADP-RIBOSE] POLYMERASE"/>
    <property type="match status" value="1"/>
</dbReference>
<name>A0ABN9XM09_9DINO</name>
<dbReference type="EMBL" id="CAUYUJ010020616">
    <property type="protein sequence ID" value="CAK0899514.1"/>
    <property type="molecule type" value="Genomic_DNA"/>
</dbReference>
<keyword evidence="1" id="KW-0328">Glycosyltransferase</keyword>
<dbReference type="SUPFAM" id="SSF56399">
    <property type="entry name" value="ADP-ribosylation"/>
    <property type="match status" value="1"/>
</dbReference>
<evidence type="ECO:0000256" key="3">
    <source>
        <dbReference type="SAM" id="Phobius"/>
    </source>
</evidence>
<feature type="non-terminal residue" evidence="5">
    <location>
        <position position="1"/>
    </location>
</feature>
<dbReference type="Gene3D" id="3.90.228.10">
    <property type="match status" value="1"/>
</dbReference>
<keyword evidence="6" id="KW-1185">Reference proteome</keyword>
<protein>
    <recommendedName>
        <fullName evidence="1">Poly [ADP-ribose] polymerase</fullName>
        <shortName evidence="1">PARP</shortName>
        <ecNumber evidence="1">2.4.2.-</ecNumber>
    </recommendedName>
</protein>
<evidence type="ECO:0000259" key="4">
    <source>
        <dbReference type="PROSITE" id="PS51059"/>
    </source>
</evidence>
<keyword evidence="3" id="KW-1133">Transmembrane helix</keyword>
<dbReference type="PANTHER" id="PTHR45740:SF2">
    <property type="entry name" value="POLY [ADP-RIBOSE] POLYMERASE"/>
    <property type="match status" value="1"/>
</dbReference>
<dbReference type="Proteomes" id="UP001189429">
    <property type="component" value="Unassembled WGS sequence"/>
</dbReference>
<evidence type="ECO:0000256" key="2">
    <source>
        <dbReference type="SAM" id="MobiDB-lite"/>
    </source>
</evidence>
<sequence length="524" mass="55198">EVGGGGCACSPEPEEGPRPAAGAAGGAVFAACLALGAGLGVAAAALLVRRQRRGRPAPLGLLRVVTGTSSAPGDEDLEAAAGGGQRPRCWCTLDGVHILPDPGRMQQMQALMGDTWADRTTQDRRLVAGGLRVPAGCRVASVLRIENHPAWERHCRYRGAVAARRGGACTAFPTLTQGRLGELDGRVNEMYLFHGTNPEAAYAIARSGSFSMDRAGTCRGSMLGAGIYLAENSSKSDEYAKEGDGVYVDLCAMLVCRAVAGEVLTVTTTGDQTSKVRGGSYDAVCGDRLAAAGTYREIVFFNEEAVYPEFVVIYSRVYDERRKSIIVLILLGKWCARGLHGGLGQAVHLDLRAVDGAIGHHAVNGPIPFHVLGIALRVVSGVVANDDRATHGVSATDDELRLQSMVRLSVVCATTEDNSDSSGPNPFKRTCVGVFFLGMRRARYVACGTASNDSLVCDGSSFQTEDVGSKLDGDAFDVDERFRACLRLQSGFSGHLTHANAPVLQHIAQGGAGLLVLHHSPAHV</sequence>
<organism evidence="5 6">
    <name type="scientific">Prorocentrum cordatum</name>
    <dbReference type="NCBI Taxonomy" id="2364126"/>
    <lineage>
        <taxon>Eukaryota</taxon>
        <taxon>Sar</taxon>
        <taxon>Alveolata</taxon>
        <taxon>Dinophyceae</taxon>
        <taxon>Prorocentrales</taxon>
        <taxon>Prorocentraceae</taxon>
        <taxon>Prorocentrum</taxon>
    </lineage>
</organism>
<feature type="region of interest" description="Disordered" evidence="2">
    <location>
        <begin position="1"/>
        <end position="21"/>
    </location>
</feature>
<keyword evidence="3" id="KW-0812">Transmembrane</keyword>
<dbReference type="InterPro" id="IPR051712">
    <property type="entry name" value="ARTD-AVP"/>
</dbReference>
<keyword evidence="3" id="KW-0472">Membrane</keyword>
<feature type="domain" description="PARP catalytic" evidence="4">
    <location>
        <begin position="99"/>
        <end position="337"/>
    </location>
</feature>
<feature type="transmembrane region" description="Helical" evidence="3">
    <location>
        <begin position="20"/>
        <end position="48"/>
    </location>
</feature>
<accession>A0ABN9XM09</accession>
<evidence type="ECO:0000313" key="5">
    <source>
        <dbReference type="EMBL" id="CAK0899514.1"/>
    </source>
</evidence>
<evidence type="ECO:0000313" key="6">
    <source>
        <dbReference type="Proteomes" id="UP001189429"/>
    </source>
</evidence>